<dbReference type="InterPro" id="IPR012337">
    <property type="entry name" value="RNaseH-like_sf"/>
</dbReference>
<dbReference type="EMBL" id="JBEDUW010000006">
    <property type="protein sequence ID" value="KAK9924476.1"/>
    <property type="molecule type" value="Genomic_DNA"/>
</dbReference>
<evidence type="ECO:0000259" key="2">
    <source>
        <dbReference type="Pfam" id="PF13456"/>
    </source>
</evidence>
<dbReference type="PANTHER" id="PTHR47074">
    <property type="entry name" value="BNAC02G40300D PROTEIN"/>
    <property type="match status" value="1"/>
</dbReference>
<accession>A0AAW1WKY2</accession>
<organism evidence="3 4">
    <name type="scientific">Rubus argutus</name>
    <name type="common">Southern blackberry</name>
    <dbReference type="NCBI Taxonomy" id="59490"/>
    <lineage>
        <taxon>Eukaryota</taxon>
        <taxon>Viridiplantae</taxon>
        <taxon>Streptophyta</taxon>
        <taxon>Embryophyta</taxon>
        <taxon>Tracheophyta</taxon>
        <taxon>Spermatophyta</taxon>
        <taxon>Magnoliopsida</taxon>
        <taxon>eudicotyledons</taxon>
        <taxon>Gunneridae</taxon>
        <taxon>Pentapetalae</taxon>
        <taxon>rosids</taxon>
        <taxon>fabids</taxon>
        <taxon>Rosales</taxon>
        <taxon>Rosaceae</taxon>
        <taxon>Rosoideae</taxon>
        <taxon>Rosoideae incertae sedis</taxon>
        <taxon>Rubus</taxon>
    </lineage>
</organism>
<evidence type="ECO:0000313" key="3">
    <source>
        <dbReference type="EMBL" id="KAK9924476.1"/>
    </source>
</evidence>
<evidence type="ECO:0000256" key="1">
    <source>
        <dbReference type="SAM" id="Phobius"/>
    </source>
</evidence>
<evidence type="ECO:0000313" key="4">
    <source>
        <dbReference type="Proteomes" id="UP001457282"/>
    </source>
</evidence>
<keyword evidence="1" id="KW-1133">Transmembrane helix</keyword>
<dbReference type="GO" id="GO:0003676">
    <property type="term" value="F:nucleic acid binding"/>
    <property type="evidence" value="ECO:0007669"/>
    <property type="project" value="InterPro"/>
</dbReference>
<dbReference type="GO" id="GO:0004523">
    <property type="term" value="F:RNA-DNA hybrid ribonuclease activity"/>
    <property type="evidence" value="ECO:0007669"/>
    <property type="project" value="InterPro"/>
</dbReference>
<dbReference type="Gene3D" id="3.30.420.10">
    <property type="entry name" value="Ribonuclease H-like superfamily/Ribonuclease H"/>
    <property type="match status" value="1"/>
</dbReference>
<feature type="domain" description="RNase H type-1" evidence="2">
    <location>
        <begin position="115"/>
        <end position="235"/>
    </location>
</feature>
<dbReference type="SUPFAM" id="SSF53098">
    <property type="entry name" value="Ribonuclease H-like"/>
    <property type="match status" value="1"/>
</dbReference>
<dbReference type="InterPro" id="IPR052929">
    <property type="entry name" value="RNase_H-like_EbsB-rel"/>
</dbReference>
<feature type="transmembrane region" description="Helical" evidence="1">
    <location>
        <begin position="12"/>
        <end position="34"/>
    </location>
</feature>
<dbReference type="InterPro" id="IPR036397">
    <property type="entry name" value="RNaseH_sf"/>
</dbReference>
<dbReference type="InterPro" id="IPR002156">
    <property type="entry name" value="RNaseH_domain"/>
</dbReference>
<proteinExistence type="predicted"/>
<keyword evidence="1" id="KW-0472">Membrane</keyword>
<gene>
    <name evidence="3" type="ORF">M0R45_032842</name>
</gene>
<dbReference type="AlphaFoldDB" id="A0AAW1WKY2"/>
<dbReference type="PANTHER" id="PTHR47074:SF73">
    <property type="entry name" value="OS04G0448401 PROTEIN"/>
    <property type="match status" value="1"/>
</dbReference>
<reference evidence="3 4" key="1">
    <citation type="journal article" date="2023" name="G3 (Bethesda)">
        <title>A chromosome-length genome assembly and annotation of blackberry (Rubus argutus, cv. 'Hillquist').</title>
        <authorList>
            <person name="Bruna T."/>
            <person name="Aryal R."/>
            <person name="Dudchenko O."/>
            <person name="Sargent D.J."/>
            <person name="Mead D."/>
            <person name="Buti M."/>
            <person name="Cavallini A."/>
            <person name="Hytonen T."/>
            <person name="Andres J."/>
            <person name="Pham M."/>
            <person name="Weisz D."/>
            <person name="Mascagni F."/>
            <person name="Usai G."/>
            <person name="Natali L."/>
            <person name="Bassil N."/>
            <person name="Fernandez G.E."/>
            <person name="Lomsadze A."/>
            <person name="Armour M."/>
            <person name="Olukolu B."/>
            <person name="Poorten T."/>
            <person name="Britton C."/>
            <person name="Davik J."/>
            <person name="Ashrafi H."/>
            <person name="Aiden E.L."/>
            <person name="Borodovsky M."/>
            <person name="Worthington M."/>
        </authorList>
    </citation>
    <scope>NUCLEOTIDE SEQUENCE [LARGE SCALE GENOMIC DNA]</scope>
    <source>
        <strain evidence="3">PI 553951</strain>
    </source>
</reference>
<comment type="caution">
    <text evidence="3">The sequence shown here is derived from an EMBL/GenBank/DDBJ whole genome shotgun (WGS) entry which is preliminary data.</text>
</comment>
<keyword evidence="4" id="KW-1185">Reference proteome</keyword>
<sequence length="273" mass="30435">MSSVSNGPSIPIFFTSSLPLAFVLGEILWMLFFLTKTRKVELLSLVSYYLWAIWKARCNYIYKAIIPSPSHVIQQAISQHLEFIQANCRVLNIPTLSRTHDERWKPPDQNFYKINSDAAWDKTTLKAGFGVVIRDNHGSMCGGLSMPSSCISSLAAEAEAALHGIILAKDLGLPQICIESDSLELINCVKSKSLSGNWIIFPILQRIRDKLIHFTNVKWYWVSRQANRSAHLAAMLASRTVGLNRWASQPPPSLVCVLRSDGLPCPPSPVLTT</sequence>
<keyword evidence="1" id="KW-0812">Transmembrane</keyword>
<dbReference type="Proteomes" id="UP001457282">
    <property type="component" value="Unassembled WGS sequence"/>
</dbReference>
<protein>
    <recommendedName>
        <fullName evidence="2">RNase H type-1 domain-containing protein</fullName>
    </recommendedName>
</protein>
<name>A0AAW1WKY2_RUBAR</name>
<dbReference type="Pfam" id="PF13456">
    <property type="entry name" value="RVT_3"/>
    <property type="match status" value="1"/>
</dbReference>
<dbReference type="InterPro" id="IPR044730">
    <property type="entry name" value="RNase_H-like_dom_plant"/>
</dbReference>
<dbReference type="CDD" id="cd06222">
    <property type="entry name" value="RNase_H_like"/>
    <property type="match status" value="1"/>
</dbReference>